<dbReference type="CDD" id="cd02440">
    <property type="entry name" value="AdoMet_MTases"/>
    <property type="match status" value="1"/>
</dbReference>
<reference evidence="1 2" key="1">
    <citation type="submission" date="2014-04" db="EMBL/GenBank/DDBJ databases">
        <authorList>
            <consortium name="DOE Joint Genome Institute"/>
            <person name="Kuo A."/>
            <person name="Tarkka M."/>
            <person name="Buscot F."/>
            <person name="Kohler A."/>
            <person name="Nagy L.G."/>
            <person name="Floudas D."/>
            <person name="Copeland A."/>
            <person name="Barry K.W."/>
            <person name="Cichocki N."/>
            <person name="Veneault-Fourrey C."/>
            <person name="LaButti K."/>
            <person name="Lindquist E.A."/>
            <person name="Lipzen A."/>
            <person name="Lundell T."/>
            <person name="Morin E."/>
            <person name="Murat C."/>
            <person name="Sun H."/>
            <person name="Tunlid A."/>
            <person name="Henrissat B."/>
            <person name="Grigoriev I.V."/>
            <person name="Hibbett D.S."/>
            <person name="Martin F."/>
            <person name="Nordberg H.P."/>
            <person name="Cantor M.N."/>
            <person name="Hua S.X."/>
        </authorList>
    </citation>
    <scope>NUCLEOTIDE SEQUENCE [LARGE SCALE GENOMIC DNA]</scope>
    <source>
        <strain evidence="1 2">F 1598</strain>
    </source>
</reference>
<dbReference type="AlphaFoldDB" id="A0A0C3GFB7"/>
<dbReference type="HOGENOM" id="CLU_032409_2_1_1"/>
<evidence type="ECO:0000313" key="2">
    <source>
        <dbReference type="Proteomes" id="UP000054166"/>
    </source>
</evidence>
<protein>
    <recommendedName>
        <fullName evidence="3">Protein N-terminal and lysine N-methyltransferase EFM7</fullName>
    </recommendedName>
</protein>
<dbReference type="EMBL" id="KN832973">
    <property type="protein sequence ID" value="KIM90379.1"/>
    <property type="molecule type" value="Genomic_DNA"/>
</dbReference>
<reference evidence="2" key="2">
    <citation type="submission" date="2015-01" db="EMBL/GenBank/DDBJ databases">
        <title>Evolutionary Origins and Diversification of the Mycorrhizal Mutualists.</title>
        <authorList>
            <consortium name="DOE Joint Genome Institute"/>
            <consortium name="Mycorrhizal Genomics Consortium"/>
            <person name="Kohler A."/>
            <person name="Kuo A."/>
            <person name="Nagy L.G."/>
            <person name="Floudas D."/>
            <person name="Copeland A."/>
            <person name="Barry K.W."/>
            <person name="Cichocki N."/>
            <person name="Veneault-Fourrey C."/>
            <person name="LaButti K."/>
            <person name="Lindquist E.A."/>
            <person name="Lipzen A."/>
            <person name="Lundell T."/>
            <person name="Morin E."/>
            <person name="Murat C."/>
            <person name="Riley R."/>
            <person name="Ohm R."/>
            <person name="Sun H."/>
            <person name="Tunlid A."/>
            <person name="Henrissat B."/>
            <person name="Grigoriev I.V."/>
            <person name="Hibbett D.S."/>
            <person name="Martin F."/>
        </authorList>
    </citation>
    <scope>NUCLEOTIDE SEQUENCE [LARGE SCALE GENOMIC DNA]</scope>
    <source>
        <strain evidence="2">F 1598</strain>
    </source>
</reference>
<name>A0A0C3GFB7_PILCF</name>
<accession>A0A0C3GFB7</accession>
<gene>
    <name evidence="1" type="ORF">PILCRDRAFT_812115</name>
</gene>
<dbReference type="STRING" id="765440.A0A0C3GFB7"/>
<dbReference type="InterPro" id="IPR029063">
    <property type="entry name" value="SAM-dependent_MTases_sf"/>
</dbReference>
<dbReference type="SUPFAM" id="SSF53335">
    <property type="entry name" value="S-adenosyl-L-methionine-dependent methyltransferases"/>
    <property type="match status" value="1"/>
</dbReference>
<dbReference type="GO" id="GO:0008757">
    <property type="term" value="F:S-adenosylmethionine-dependent methyltransferase activity"/>
    <property type="evidence" value="ECO:0007669"/>
    <property type="project" value="UniProtKB-ARBA"/>
</dbReference>
<keyword evidence="2" id="KW-1185">Reference proteome</keyword>
<dbReference type="InterPro" id="IPR019410">
    <property type="entry name" value="Methyltransf_16"/>
</dbReference>
<dbReference type="PANTHER" id="PTHR14614">
    <property type="entry name" value="HEPATOCELLULAR CARCINOMA-ASSOCIATED ANTIGEN"/>
    <property type="match status" value="1"/>
</dbReference>
<evidence type="ECO:0000313" key="1">
    <source>
        <dbReference type="EMBL" id="KIM90379.1"/>
    </source>
</evidence>
<dbReference type="Pfam" id="PF10294">
    <property type="entry name" value="Methyltransf_16"/>
    <property type="match status" value="1"/>
</dbReference>
<evidence type="ECO:0008006" key="3">
    <source>
        <dbReference type="Google" id="ProtNLM"/>
    </source>
</evidence>
<organism evidence="1 2">
    <name type="scientific">Piloderma croceum (strain F 1598)</name>
    <dbReference type="NCBI Taxonomy" id="765440"/>
    <lineage>
        <taxon>Eukaryota</taxon>
        <taxon>Fungi</taxon>
        <taxon>Dikarya</taxon>
        <taxon>Basidiomycota</taxon>
        <taxon>Agaricomycotina</taxon>
        <taxon>Agaricomycetes</taxon>
        <taxon>Agaricomycetidae</taxon>
        <taxon>Atheliales</taxon>
        <taxon>Atheliaceae</taxon>
        <taxon>Piloderma</taxon>
    </lineage>
</organism>
<dbReference type="Proteomes" id="UP000054166">
    <property type="component" value="Unassembled WGS sequence"/>
</dbReference>
<sequence length="277" mass="30630">MSQPPSDSDSDPEDILSTSLQTLYGYAPISHSSQGRDFTYIAKTSSSGGSVVKLRIPDTQPANWALHASSVWVSSVYLADHLEDLCLGHHQSSPSENKVRVLELGAGAGLPSILIAKMIHSVQMIASDFPDDDLIRTLTDNVHNNGVSDQCRVVPYAWGAEDSSLTRELFDVIVACDTLWNSDLHPLFIDALCTLLKKTSDARIHLIAGLHTGRYTLQAFMDAARSAGLDIRNAQERKVTSGCVQREWSVSRAETENEQERRQWVVWITLAWPSERV</sequence>
<dbReference type="Gene3D" id="3.40.50.150">
    <property type="entry name" value="Vaccinia Virus protein VP39"/>
    <property type="match status" value="1"/>
</dbReference>
<proteinExistence type="predicted"/>
<dbReference type="OrthoDB" id="407325at2759"/>
<dbReference type="InParanoid" id="A0A0C3GFB7"/>